<dbReference type="EMBL" id="MGIL01000001">
    <property type="protein sequence ID" value="OGM88912.1"/>
    <property type="molecule type" value="Genomic_DNA"/>
</dbReference>
<evidence type="ECO:0000256" key="1">
    <source>
        <dbReference type="SAM" id="MobiDB-lite"/>
    </source>
</evidence>
<proteinExistence type="predicted"/>
<protein>
    <submittedName>
        <fullName evidence="2">Uncharacterized protein</fullName>
    </submittedName>
</protein>
<reference evidence="2 3" key="1">
    <citation type="journal article" date="2016" name="Nat. Commun.">
        <title>Thousands of microbial genomes shed light on interconnected biogeochemical processes in an aquifer system.</title>
        <authorList>
            <person name="Anantharaman K."/>
            <person name="Brown C.T."/>
            <person name="Hug L.A."/>
            <person name="Sharon I."/>
            <person name="Castelle C.J."/>
            <person name="Probst A.J."/>
            <person name="Thomas B.C."/>
            <person name="Singh A."/>
            <person name="Wilkins M.J."/>
            <person name="Karaoz U."/>
            <person name="Brodie E.L."/>
            <person name="Williams K.H."/>
            <person name="Hubbard S.S."/>
            <person name="Banfield J.F."/>
        </authorList>
    </citation>
    <scope>NUCLEOTIDE SEQUENCE [LARGE SCALE GENOMIC DNA]</scope>
</reference>
<accession>A0A1F8DKF5</accession>
<evidence type="ECO:0000313" key="2">
    <source>
        <dbReference type="EMBL" id="OGM88912.1"/>
    </source>
</evidence>
<evidence type="ECO:0000313" key="3">
    <source>
        <dbReference type="Proteomes" id="UP000177596"/>
    </source>
</evidence>
<name>A0A1F8DKF5_9BACT</name>
<dbReference type="Proteomes" id="UP000177596">
    <property type="component" value="Unassembled WGS sequence"/>
</dbReference>
<organism evidence="2 3">
    <name type="scientific">Candidatus Woesebacteria bacterium RIFOXYD1_FULL_43_18</name>
    <dbReference type="NCBI Taxonomy" id="1802551"/>
    <lineage>
        <taxon>Bacteria</taxon>
        <taxon>Candidatus Woeseibacteriota</taxon>
    </lineage>
</organism>
<sequence>MDSRAELTPEALEEYFKSDLNKAPYGVRERYDTLLLDEQLKKAKERQGKPPGPIPLESRENFLRIAKVTMSIEDARRALKMERDWERASRGGRPPIGGAVDD</sequence>
<feature type="region of interest" description="Disordered" evidence="1">
    <location>
        <begin position="83"/>
        <end position="102"/>
    </location>
</feature>
<gene>
    <name evidence="2" type="ORF">A2573_02210</name>
</gene>
<comment type="caution">
    <text evidence="2">The sequence shown here is derived from an EMBL/GenBank/DDBJ whole genome shotgun (WGS) entry which is preliminary data.</text>
</comment>
<dbReference type="AlphaFoldDB" id="A0A1F8DKF5"/>